<evidence type="ECO:0000256" key="4">
    <source>
        <dbReference type="ARBA" id="ARBA00022490"/>
    </source>
</evidence>
<evidence type="ECO:0000256" key="5">
    <source>
        <dbReference type="ARBA" id="ARBA00022618"/>
    </source>
</evidence>
<evidence type="ECO:0000256" key="7">
    <source>
        <dbReference type="ARBA" id="ARBA00022908"/>
    </source>
</evidence>
<evidence type="ECO:0000256" key="1">
    <source>
        <dbReference type="ARBA" id="ARBA00004496"/>
    </source>
</evidence>
<keyword evidence="10" id="KW-0131">Cell cycle</keyword>
<evidence type="ECO:0000256" key="10">
    <source>
        <dbReference type="ARBA" id="ARBA00023306"/>
    </source>
</evidence>
<dbReference type="InterPro" id="IPR044068">
    <property type="entry name" value="CB"/>
</dbReference>
<dbReference type="Pfam" id="PF02899">
    <property type="entry name" value="Phage_int_SAM_1"/>
    <property type="match status" value="1"/>
</dbReference>
<evidence type="ECO:0000259" key="11">
    <source>
        <dbReference type="PROSITE" id="PS51898"/>
    </source>
</evidence>
<evidence type="ECO:0000256" key="9">
    <source>
        <dbReference type="ARBA" id="ARBA00023172"/>
    </source>
</evidence>
<dbReference type="CDD" id="cd00798">
    <property type="entry name" value="INT_XerDC_C"/>
    <property type="match status" value="1"/>
</dbReference>
<dbReference type="GO" id="GO:0051301">
    <property type="term" value="P:cell division"/>
    <property type="evidence" value="ECO:0007669"/>
    <property type="project" value="UniProtKB-KW"/>
</dbReference>
<feature type="domain" description="Tyr recombinase" evidence="11">
    <location>
        <begin position="111"/>
        <end position="294"/>
    </location>
</feature>
<keyword evidence="4" id="KW-0963">Cytoplasm</keyword>
<sequence length="300" mass="34764">MLKQSSSNPDITAFFYALRLERGLLANTIAGYNSDIKQFFTFQHKYKLDYLQITEDNLNTYIKYLRTIKLTDKSIARKLSAIKQFYLFLLKTKKIKTNPFTAIVQPKSSSQIPKPLSEKQIEALLESPDENTVLGFRDKTMFELMYATGIRVSEIINLNIMQVNLNQGTIKVLGKGEKQRLIPIGEYASDYLHKYLTNYRIKILKDKQSQHVFLSNRSKQMTRQTFWYCIKKYAAQCGIYPLPSPHMLRHSFATHLLNNGADLRVVQLLLGHSSISTTQIYTLVAKEKLKEIHRQHHPRG</sequence>
<dbReference type="HAMAP" id="MF_01808">
    <property type="entry name" value="Recomb_XerC_XerD"/>
    <property type="match status" value="1"/>
</dbReference>
<evidence type="ECO:0000256" key="3">
    <source>
        <dbReference type="ARBA" id="ARBA00015810"/>
    </source>
</evidence>
<dbReference type="EMBL" id="UOEW01000288">
    <property type="protein sequence ID" value="VAW40817.1"/>
    <property type="molecule type" value="Genomic_DNA"/>
</dbReference>
<dbReference type="SUPFAM" id="SSF47823">
    <property type="entry name" value="lambda integrase-like, N-terminal domain"/>
    <property type="match status" value="1"/>
</dbReference>
<dbReference type="GO" id="GO:0009009">
    <property type="term" value="F:site-specific recombinase activity"/>
    <property type="evidence" value="ECO:0007669"/>
    <property type="project" value="InterPro"/>
</dbReference>
<dbReference type="GO" id="GO:0007059">
    <property type="term" value="P:chromosome segregation"/>
    <property type="evidence" value="ECO:0007669"/>
    <property type="project" value="UniProtKB-KW"/>
</dbReference>
<evidence type="ECO:0000259" key="12">
    <source>
        <dbReference type="PROSITE" id="PS51900"/>
    </source>
</evidence>
<dbReference type="Gene3D" id="1.10.443.10">
    <property type="entry name" value="Intergrase catalytic core"/>
    <property type="match status" value="1"/>
</dbReference>
<dbReference type="AlphaFoldDB" id="A0A3B0VQW1"/>
<keyword evidence="9" id="KW-0233">DNA recombination</keyword>
<proteinExistence type="inferred from homology"/>
<dbReference type="InterPro" id="IPR010998">
    <property type="entry name" value="Integrase_recombinase_N"/>
</dbReference>
<keyword evidence="5" id="KW-0132">Cell division</keyword>
<dbReference type="NCBIfam" id="NF040815">
    <property type="entry name" value="recomb_XerA_Arch"/>
    <property type="match status" value="1"/>
</dbReference>
<gene>
    <name evidence="13" type="ORF">MNBD_GAMMA01-1931</name>
</gene>
<reference evidence="13" key="1">
    <citation type="submission" date="2018-06" db="EMBL/GenBank/DDBJ databases">
        <authorList>
            <person name="Zhirakovskaya E."/>
        </authorList>
    </citation>
    <scope>NUCLEOTIDE SEQUENCE</scope>
</reference>
<organism evidence="13">
    <name type="scientific">hydrothermal vent metagenome</name>
    <dbReference type="NCBI Taxonomy" id="652676"/>
    <lineage>
        <taxon>unclassified sequences</taxon>
        <taxon>metagenomes</taxon>
        <taxon>ecological metagenomes</taxon>
    </lineage>
</organism>
<comment type="similarity">
    <text evidence="2">Belongs to the 'phage' integrase family. XerD subfamily.</text>
</comment>
<dbReference type="InterPro" id="IPR013762">
    <property type="entry name" value="Integrase-like_cat_sf"/>
</dbReference>
<evidence type="ECO:0000256" key="8">
    <source>
        <dbReference type="ARBA" id="ARBA00023125"/>
    </source>
</evidence>
<accession>A0A3B0VQW1</accession>
<dbReference type="PANTHER" id="PTHR30349">
    <property type="entry name" value="PHAGE INTEGRASE-RELATED"/>
    <property type="match status" value="1"/>
</dbReference>
<feature type="domain" description="Core-binding (CB)" evidence="12">
    <location>
        <begin position="5"/>
        <end position="90"/>
    </location>
</feature>
<dbReference type="InterPro" id="IPR004107">
    <property type="entry name" value="Integrase_SAM-like_N"/>
</dbReference>
<keyword evidence="7" id="KW-0229">DNA integration</keyword>
<name>A0A3B0VQW1_9ZZZZ</name>
<evidence type="ECO:0000256" key="6">
    <source>
        <dbReference type="ARBA" id="ARBA00022829"/>
    </source>
</evidence>
<dbReference type="NCBIfam" id="TIGR02225">
    <property type="entry name" value="recomb_XerD"/>
    <property type="match status" value="1"/>
</dbReference>
<dbReference type="PANTHER" id="PTHR30349:SF81">
    <property type="entry name" value="TYROSINE RECOMBINASE XERC"/>
    <property type="match status" value="1"/>
</dbReference>
<dbReference type="InterPro" id="IPR050090">
    <property type="entry name" value="Tyrosine_recombinase_XerCD"/>
</dbReference>
<dbReference type="Gene3D" id="1.10.150.130">
    <property type="match status" value="1"/>
</dbReference>
<keyword evidence="6" id="KW-0159">Chromosome partition</keyword>
<dbReference type="GO" id="GO:0005737">
    <property type="term" value="C:cytoplasm"/>
    <property type="evidence" value="ECO:0007669"/>
    <property type="project" value="UniProtKB-SubCell"/>
</dbReference>
<dbReference type="NCBIfam" id="NF001399">
    <property type="entry name" value="PRK00283.1"/>
    <property type="match status" value="1"/>
</dbReference>
<protein>
    <recommendedName>
        <fullName evidence="3">Tyrosine recombinase XerD</fullName>
    </recommendedName>
</protein>
<dbReference type="PROSITE" id="PS51898">
    <property type="entry name" value="TYR_RECOMBINASE"/>
    <property type="match status" value="1"/>
</dbReference>
<dbReference type="GO" id="GO:0006310">
    <property type="term" value="P:DNA recombination"/>
    <property type="evidence" value="ECO:0007669"/>
    <property type="project" value="UniProtKB-KW"/>
</dbReference>
<dbReference type="Pfam" id="PF00589">
    <property type="entry name" value="Phage_integrase"/>
    <property type="match status" value="1"/>
</dbReference>
<dbReference type="InterPro" id="IPR023009">
    <property type="entry name" value="Tyrosine_recombinase_XerC/XerD"/>
</dbReference>
<dbReference type="PROSITE" id="PS51900">
    <property type="entry name" value="CB"/>
    <property type="match status" value="1"/>
</dbReference>
<dbReference type="GO" id="GO:0003677">
    <property type="term" value="F:DNA binding"/>
    <property type="evidence" value="ECO:0007669"/>
    <property type="project" value="UniProtKB-KW"/>
</dbReference>
<dbReference type="InterPro" id="IPR011010">
    <property type="entry name" value="DNA_brk_join_enz"/>
</dbReference>
<comment type="subcellular location">
    <subcellularLocation>
        <location evidence="1">Cytoplasm</location>
    </subcellularLocation>
</comment>
<evidence type="ECO:0000256" key="2">
    <source>
        <dbReference type="ARBA" id="ARBA00010450"/>
    </source>
</evidence>
<dbReference type="SUPFAM" id="SSF56349">
    <property type="entry name" value="DNA breaking-rejoining enzymes"/>
    <property type="match status" value="1"/>
</dbReference>
<dbReference type="InterPro" id="IPR011932">
    <property type="entry name" value="Recomb_XerD"/>
</dbReference>
<evidence type="ECO:0000313" key="13">
    <source>
        <dbReference type="EMBL" id="VAW40817.1"/>
    </source>
</evidence>
<keyword evidence="8" id="KW-0238">DNA-binding</keyword>
<dbReference type="InterPro" id="IPR002104">
    <property type="entry name" value="Integrase_catalytic"/>
</dbReference>